<reference evidence="2 3" key="2">
    <citation type="journal article" date="2010" name="Stand. Genomic Sci.">
        <title>Complete genome sequence of Kribbella flavida type strain (IFO 14399).</title>
        <authorList>
            <person name="Pukall R."/>
            <person name="Lapidus A."/>
            <person name="Glavina Del Rio T."/>
            <person name="Copeland A."/>
            <person name="Tice H."/>
            <person name="Cheng J.-F."/>
            <person name="Lucas S."/>
            <person name="Chen F."/>
            <person name="Nolan M."/>
            <person name="LaButti K."/>
            <person name="Pati A."/>
            <person name="Ivanova N."/>
            <person name="Mavrommatis K."/>
            <person name="Mikhailova N."/>
            <person name="Pitluck S."/>
            <person name="Bruce D."/>
            <person name="Goodwin L."/>
            <person name="Land M."/>
            <person name="Hauser L."/>
            <person name="Chang Y.-J."/>
            <person name="Jeffries C.D."/>
            <person name="Chen A."/>
            <person name="Palaniappan K."/>
            <person name="Chain P."/>
            <person name="Rohde M."/>
            <person name="Goeker M."/>
            <person name="Bristow J."/>
            <person name="Eisen J.A."/>
            <person name="Markowitz V."/>
            <person name="Hugenholtz P."/>
            <person name="Kyrpides N.C."/>
            <person name="Klenk H.-P."/>
            <person name="Brettin T."/>
        </authorList>
    </citation>
    <scope>NUCLEOTIDE SEQUENCE [LARGE SCALE GENOMIC DNA]</scope>
    <source>
        <strain evidence="3">DSM 17836 / JCM 10339 / NBRC 14399</strain>
    </source>
</reference>
<evidence type="ECO:0000256" key="1">
    <source>
        <dbReference type="SAM" id="MobiDB-lite"/>
    </source>
</evidence>
<name>D2PYT7_KRIFD</name>
<organism evidence="2 3">
    <name type="scientific">Kribbella flavida (strain DSM 17836 / JCM 10339 / NBRC 14399)</name>
    <dbReference type="NCBI Taxonomy" id="479435"/>
    <lineage>
        <taxon>Bacteria</taxon>
        <taxon>Bacillati</taxon>
        <taxon>Actinomycetota</taxon>
        <taxon>Actinomycetes</taxon>
        <taxon>Propionibacteriales</taxon>
        <taxon>Kribbellaceae</taxon>
        <taxon>Kribbella</taxon>
    </lineage>
</organism>
<dbReference type="eggNOG" id="ENOG502ZAU0">
    <property type="taxonomic scope" value="Bacteria"/>
</dbReference>
<dbReference type="HOGENOM" id="CLU_295417_0_0_11"/>
<dbReference type="STRING" id="479435.Kfla_0820"/>
<accession>D2PYT7</accession>
<dbReference type="NCBIfam" id="NF041065">
    <property type="entry name" value="DpdH"/>
    <property type="match status" value="1"/>
</dbReference>
<feature type="region of interest" description="Disordered" evidence="1">
    <location>
        <begin position="993"/>
        <end position="1018"/>
    </location>
</feature>
<proteinExistence type="predicted"/>
<feature type="compositionally biased region" description="Polar residues" evidence="1">
    <location>
        <begin position="1001"/>
        <end position="1018"/>
    </location>
</feature>
<evidence type="ECO:0000313" key="3">
    <source>
        <dbReference type="Proteomes" id="UP000007967"/>
    </source>
</evidence>
<sequence>MSTQVNFVCWSADTVTATIPTEAATPSDAVLLGTHSPLRITRRGGKGGHAAEELITEHEVLEEFLAAEPNNGVLVATVIGKSGAGKSHLVRWAKANMPEATGRRLIYLQKTETSLKDVVEALLVDQHDPAFDEIRRRVSTLGSGMTVDEMEQRILNEIAEALRVHEAPTPLGKALVGDNGLALFFLDPLFRQHLLREDSFVKRRAKHALRGRDADEPDVPLEFTVDELPLDIGEFANIREAAATTQKIFRRLSSSAQLQVEAVALLNELFDVAVTKAASLGVGDVSQAFKKIRENLVGQEIVLLIEDVALIQGVRRDLLDAVVEVGVVQGEQRYATVRTMMAVTDGYYTDSLPETFKRRAEASSPLYEVDVDLDSSAADEQDLIDFVGRYLNAARVGKDDLEAATPQVPNHCASCRFQAPCHDNFGASSDGYGLYPYNRPAIVQAVRACAERDQARLNFNPRKVLSRAVRDVLNDNVDVIREGLFPLATFLAAEVENVGVQHLPLSVRERIEEQYPNDEAERLTTLLNFWGDGGRKVIPAGILTAFSHEPIPADLFDERQTDEPGADGAGVTRDDGPIPPSVLKQLEAIDNWSTGQTLPQGLANEMRSVLREAILARLTWLDPVIKEPDSASLKKAIPTNARGISIAGASENLQNSNPVLVVPRTARMARMFRGLVMLRAGFPERAGEALPRLDALAESAVVETRKRVIAELAVDDASLIDAAASLLRGAAASGRLPAKAKELDLVNAVLWSEPGHHRPDAGGRAPQWTAAYAIYLAARATVVDRFLAGVGAAQGTGAVHAVDIHRLLPIVRQAMARAEAGGQVVPEWCADADRKLRALERLAPVQLEYWRGLTSRIRRHMPAGTSYGDTVGAVIEAATVGHAHGLVKVNDLAALNARNETAKSWDSGSIGEVEKLLAEAESAPALTLLALAGTEAGAELPAIADFLDSTAAWVDAGLREAEANGGVATDLDAQIDATIATWFGILGDHAKREAGSELPGTPQTSPATQLATQEGSAH</sequence>
<reference evidence="3" key="1">
    <citation type="submission" date="2009-09" db="EMBL/GenBank/DDBJ databases">
        <title>The complete genome of Kribbella flavida DSM 17836.</title>
        <authorList>
            <consortium name="US DOE Joint Genome Institute (JGI-PGF)"/>
            <person name="Lucas S."/>
            <person name="Copeland A."/>
            <person name="Lapidus A."/>
            <person name="Glavina del Rio T."/>
            <person name="Dalin E."/>
            <person name="Tice H."/>
            <person name="Bruce D."/>
            <person name="Goodwin L."/>
            <person name="Pitluck S."/>
            <person name="Kyrpides N."/>
            <person name="Mavromatis K."/>
            <person name="Ivanova N."/>
            <person name="Saunders E."/>
            <person name="Brettin T."/>
            <person name="Detter J.C."/>
            <person name="Han C."/>
            <person name="Larimer F."/>
            <person name="Land M."/>
            <person name="Hauser L."/>
            <person name="Markowitz V."/>
            <person name="Cheng J.-F."/>
            <person name="Hugenholtz P."/>
            <person name="Woyke T."/>
            <person name="Wu D."/>
            <person name="Pukall R."/>
            <person name="Klenk H.-P."/>
            <person name="Eisen J.A."/>
        </authorList>
    </citation>
    <scope>NUCLEOTIDE SEQUENCE [LARGE SCALE GENOMIC DNA]</scope>
    <source>
        <strain evidence="3">DSM 17836 / JCM 10339 / NBRC 14399</strain>
    </source>
</reference>
<dbReference type="Proteomes" id="UP000007967">
    <property type="component" value="Chromosome"/>
</dbReference>
<evidence type="ECO:0000313" key="2">
    <source>
        <dbReference type="EMBL" id="ADB29933.1"/>
    </source>
</evidence>
<evidence type="ECO:0008006" key="4">
    <source>
        <dbReference type="Google" id="ProtNLM"/>
    </source>
</evidence>
<dbReference type="AlphaFoldDB" id="D2PYT7"/>
<dbReference type="RefSeq" id="WP_012918489.1">
    <property type="nucleotide sequence ID" value="NC_013729.1"/>
</dbReference>
<keyword evidence="3" id="KW-1185">Reference proteome</keyword>
<dbReference type="EMBL" id="CP001736">
    <property type="protein sequence ID" value="ADB29933.1"/>
    <property type="molecule type" value="Genomic_DNA"/>
</dbReference>
<dbReference type="InterPro" id="IPR027417">
    <property type="entry name" value="P-loop_NTPase"/>
</dbReference>
<gene>
    <name evidence="2" type="ordered locus">Kfla_0820</name>
</gene>
<protein>
    <recommendedName>
        <fullName evidence="4">ATP-binding protein</fullName>
    </recommendedName>
</protein>
<dbReference type="KEGG" id="kfl:Kfla_0820"/>
<dbReference type="SUPFAM" id="SSF52540">
    <property type="entry name" value="P-loop containing nucleoside triphosphate hydrolases"/>
    <property type="match status" value="1"/>
</dbReference>